<evidence type="ECO:0000313" key="2">
    <source>
        <dbReference type="EMBL" id="KAF2459764.1"/>
    </source>
</evidence>
<dbReference type="AlphaFoldDB" id="A0A6A6P7C3"/>
<feature type="region of interest" description="Disordered" evidence="1">
    <location>
        <begin position="116"/>
        <end position="140"/>
    </location>
</feature>
<feature type="compositionally biased region" description="Low complexity" evidence="1">
    <location>
        <begin position="160"/>
        <end position="169"/>
    </location>
</feature>
<dbReference type="EMBL" id="MU001674">
    <property type="protein sequence ID" value="KAF2459764.1"/>
    <property type="molecule type" value="Genomic_DNA"/>
</dbReference>
<gene>
    <name evidence="2" type="ORF">BDY21DRAFT_177583</name>
</gene>
<evidence type="ECO:0000256" key="1">
    <source>
        <dbReference type="SAM" id="MobiDB-lite"/>
    </source>
</evidence>
<proteinExistence type="predicted"/>
<evidence type="ECO:0000313" key="3">
    <source>
        <dbReference type="Proteomes" id="UP000799766"/>
    </source>
</evidence>
<feature type="region of interest" description="Disordered" evidence="1">
    <location>
        <begin position="77"/>
        <end position="104"/>
    </location>
</feature>
<reference evidence="2" key="1">
    <citation type="journal article" date="2020" name="Stud. Mycol.">
        <title>101 Dothideomycetes genomes: a test case for predicting lifestyles and emergence of pathogens.</title>
        <authorList>
            <person name="Haridas S."/>
            <person name="Albert R."/>
            <person name="Binder M."/>
            <person name="Bloem J."/>
            <person name="Labutti K."/>
            <person name="Salamov A."/>
            <person name="Andreopoulos B."/>
            <person name="Baker S."/>
            <person name="Barry K."/>
            <person name="Bills G."/>
            <person name="Bluhm B."/>
            <person name="Cannon C."/>
            <person name="Castanera R."/>
            <person name="Culley D."/>
            <person name="Daum C."/>
            <person name="Ezra D."/>
            <person name="Gonzalez J."/>
            <person name="Henrissat B."/>
            <person name="Kuo A."/>
            <person name="Liang C."/>
            <person name="Lipzen A."/>
            <person name="Lutzoni F."/>
            <person name="Magnuson J."/>
            <person name="Mondo S."/>
            <person name="Nolan M."/>
            <person name="Ohm R."/>
            <person name="Pangilinan J."/>
            <person name="Park H.-J."/>
            <person name="Ramirez L."/>
            <person name="Alfaro M."/>
            <person name="Sun H."/>
            <person name="Tritt A."/>
            <person name="Yoshinaga Y."/>
            <person name="Zwiers L.-H."/>
            <person name="Turgeon B."/>
            <person name="Goodwin S."/>
            <person name="Spatafora J."/>
            <person name="Crous P."/>
            <person name="Grigoriev I."/>
        </authorList>
    </citation>
    <scope>NUCLEOTIDE SEQUENCE</scope>
    <source>
        <strain evidence="2">ATCC 16933</strain>
    </source>
</reference>
<protein>
    <submittedName>
        <fullName evidence="2">Uncharacterized protein</fullName>
    </submittedName>
</protein>
<feature type="compositionally biased region" description="Low complexity" evidence="1">
    <location>
        <begin position="124"/>
        <end position="137"/>
    </location>
</feature>
<name>A0A6A6P7C3_9PEZI</name>
<feature type="region of interest" description="Disordered" evidence="1">
    <location>
        <begin position="160"/>
        <end position="188"/>
    </location>
</feature>
<keyword evidence="3" id="KW-1185">Reference proteome</keyword>
<accession>A0A6A6P7C3</accession>
<sequence length="258" mass="28589">MQPDPPKPKEKKNFLRLLVDPSWPSGFIGASSDNDDMYVVTDLLTWTSPSEPHLVLPPIPAWRLLFLVCRNVPTAARSRGRCPSAPSHGRSSNTWRRGRGPGNSVRVQVARSLRVGLGPRRRQQQQQQQQAAAAAAASERDTPLASRKCLARFGRRQIYRGSTGSGRSTAGKQASRRACASDSPAGGCARHHPWLRPGRRRRRRRWWWWRWRGGSGGATAAAYPPHTLLFASSGPESASHLSRGNCPPALQMARRRVT</sequence>
<organism evidence="2 3">
    <name type="scientific">Lineolata rhizophorae</name>
    <dbReference type="NCBI Taxonomy" id="578093"/>
    <lineage>
        <taxon>Eukaryota</taxon>
        <taxon>Fungi</taxon>
        <taxon>Dikarya</taxon>
        <taxon>Ascomycota</taxon>
        <taxon>Pezizomycotina</taxon>
        <taxon>Dothideomycetes</taxon>
        <taxon>Dothideomycetes incertae sedis</taxon>
        <taxon>Lineolatales</taxon>
        <taxon>Lineolataceae</taxon>
        <taxon>Lineolata</taxon>
    </lineage>
</organism>
<dbReference type="Proteomes" id="UP000799766">
    <property type="component" value="Unassembled WGS sequence"/>
</dbReference>